<evidence type="ECO:0000313" key="2">
    <source>
        <dbReference type="Proteomes" id="UP000198662"/>
    </source>
</evidence>
<gene>
    <name evidence="1" type="ORF">SAMN05216298_2453</name>
</gene>
<dbReference type="EMBL" id="FNGF01000003">
    <property type="protein sequence ID" value="SDL04694.1"/>
    <property type="molecule type" value="Genomic_DNA"/>
</dbReference>
<accession>A0A1G9GVR5</accession>
<dbReference type="STRING" id="380244.SAMN05216298_2453"/>
<organism evidence="1 2">
    <name type="scientific">Glycomyces sambucus</name>
    <dbReference type="NCBI Taxonomy" id="380244"/>
    <lineage>
        <taxon>Bacteria</taxon>
        <taxon>Bacillati</taxon>
        <taxon>Actinomycetota</taxon>
        <taxon>Actinomycetes</taxon>
        <taxon>Glycomycetales</taxon>
        <taxon>Glycomycetaceae</taxon>
        <taxon>Glycomyces</taxon>
    </lineage>
</organism>
<protein>
    <submittedName>
        <fullName evidence="1">Uncharacterized protein</fullName>
    </submittedName>
</protein>
<proteinExistence type="predicted"/>
<reference evidence="2" key="1">
    <citation type="submission" date="2016-10" db="EMBL/GenBank/DDBJ databases">
        <authorList>
            <person name="Varghese N."/>
            <person name="Submissions S."/>
        </authorList>
    </citation>
    <scope>NUCLEOTIDE SEQUENCE [LARGE SCALE GENOMIC DNA]</scope>
    <source>
        <strain evidence="2">CGMCC 4.3147</strain>
    </source>
</reference>
<evidence type="ECO:0000313" key="1">
    <source>
        <dbReference type="EMBL" id="SDL04694.1"/>
    </source>
</evidence>
<dbReference type="RefSeq" id="WP_091048668.1">
    <property type="nucleotide sequence ID" value="NZ_FNGF01000003.1"/>
</dbReference>
<keyword evidence="2" id="KW-1185">Reference proteome</keyword>
<sequence>MFIEFTFANGDTEIVPGLDREYAEQISAGLRSGLDGISFTVPDGGDLDGVHSVVFLMSQVRRVVIGEGEGNGPFTVMGEWDVTVSARESS</sequence>
<dbReference type="Proteomes" id="UP000198662">
    <property type="component" value="Unassembled WGS sequence"/>
</dbReference>
<name>A0A1G9GVR5_9ACTN</name>
<dbReference type="AlphaFoldDB" id="A0A1G9GVR5"/>